<dbReference type="Gene3D" id="2.60.120.200">
    <property type="match status" value="1"/>
</dbReference>
<dbReference type="AlphaFoldDB" id="X0YUN7"/>
<evidence type="ECO:0008006" key="3">
    <source>
        <dbReference type="Google" id="ProtNLM"/>
    </source>
</evidence>
<proteinExistence type="predicted"/>
<feature type="non-terminal residue" evidence="2">
    <location>
        <position position="1"/>
    </location>
</feature>
<comment type="caution">
    <text evidence="2">The sequence shown here is derived from an EMBL/GenBank/DDBJ whole genome shotgun (WGS) entry which is preliminary data.</text>
</comment>
<feature type="non-terminal residue" evidence="2">
    <location>
        <position position="226"/>
    </location>
</feature>
<dbReference type="InterPro" id="IPR013320">
    <property type="entry name" value="ConA-like_dom_sf"/>
</dbReference>
<feature type="compositionally biased region" description="Low complexity" evidence="1">
    <location>
        <begin position="214"/>
        <end position="226"/>
    </location>
</feature>
<name>X0YUN7_9ZZZZ</name>
<accession>X0YUN7</accession>
<gene>
    <name evidence="2" type="ORF">S01H1_79384</name>
</gene>
<feature type="region of interest" description="Disordered" evidence="1">
    <location>
        <begin position="203"/>
        <end position="226"/>
    </location>
</feature>
<organism evidence="2">
    <name type="scientific">marine sediment metagenome</name>
    <dbReference type="NCBI Taxonomy" id="412755"/>
    <lineage>
        <taxon>unclassified sequences</taxon>
        <taxon>metagenomes</taxon>
        <taxon>ecological metagenomes</taxon>
    </lineage>
</organism>
<protein>
    <recommendedName>
        <fullName evidence="3">LamG-like jellyroll fold domain-containing protein</fullName>
    </recommendedName>
</protein>
<dbReference type="Pfam" id="PF13385">
    <property type="entry name" value="Laminin_G_3"/>
    <property type="match status" value="1"/>
</dbReference>
<dbReference type="EMBL" id="BARS01053506">
    <property type="protein sequence ID" value="GAG52018.1"/>
    <property type="molecule type" value="Genomic_DNA"/>
</dbReference>
<evidence type="ECO:0000256" key="1">
    <source>
        <dbReference type="SAM" id="MobiDB-lite"/>
    </source>
</evidence>
<reference evidence="2" key="1">
    <citation type="journal article" date="2014" name="Front. Microbiol.">
        <title>High frequency of phylogenetically diverse reductive dehalogenase-homologous genes in deep subseafloor sedimentary metagenomes.</title>
        <authorList>
            <person name="Kawai M."/>
            <person name="Futagami T."/>
            <person name="Toyoda A."/>
            <person name="Takaki Y."/>
            <person name="Nishi S."/>
            <person name="Hori S."/>
            <person name="Arai W."/>
            <person name="Tsubouchi T."/>
            <person name="Morono Y."/>
            <person name="Uchiyama I."/>
            <person name="Ito T."/>
            <person name="Fujiyama A."/>
            <person name="Inagaki F."/>
            <person name="Takami H."/>
        </authorList>
    </citation>
    <scope>NUCLEOTIDE SEQUENCE</scope>
    <source>
        <strain evidence="2">Expedition CK06-06</strain>
    </source>
</reference>
<evidence type="ECO:0000313" key="2">
    <source>
        <dbReference type="EMBL" id="GAG52018.1"/>
    </source>
</evidence>
<sequence>DTCGSITDKQDSYGITISNDYVGGHINDSSIYSAISYSSWNHVVLTSNTTEKRLYLNGVLSESSTSTGIVLNNNNLSIGNKFQGSIDEVMVFNKALSTAEVTSLYNNQSTRFYTTGEMLFEQAFGTSNRLDISIDNCVTPNSTTLQAKTSSGTYTNFVDCSLTDYVISGDNVIIRFNPDSNRFFTPLILGNVTFTSSYVAPAEAETQQSGGGTSITSSTPSETIFV</sequence>
<dbReference type="SUPFAM" id="SSF49899">
    <property type="entry name" value="Concanavalin A-like lectins/glucanases"/>
    <property type="match status" value="1"/>
</dbReference>